<dbReference type="HOGENOM" id="CLU_015982_1_0_5"/>
<dbReference type="InterPro" id="IPR006311">
    <property type="entry name" value="TAT_signal"/>
</dbReference>
<dbReference type="InterPro" id="IPR032093">
    <property type="entry name" value="PhoD_N"/>
</dbReference>
<dbReference type="EC" id="3.1.3.1" evidence="3"/>
<dbReference type="OrthoDB" id="327733at2"/>
<sequence length="574" mass="62334" precursor="true">MTIDRRRALALFGLGGASAAGQVIAGEATAATPRALYAGKAVFKHGVASGDPLHDRVVLWTRITAEGTTAPIGVQWDVATDPDFKTIVRQGHATATAGRDYTVKVDVTGLKPATDYFYRFRRAVKGKATGKAVTGRTRTLPTGPTKDAVLAVVSCALYPNGYFNAYDAIAKLPRVDAVLHLGDYIYEYGAAPDDYGMASPTAKTRVPDPPREILDLGDYRRRHALYKTDPALQAAHARAPWIVVWDDHETADNSWLAGAENHQPATEGDWGKRKAAGIKAYYEWMPIREPAAGTLPEAIWRRFQFGDVATLLMTETRLTARTHQLDYERDLPVKDGKPDFAAFAVKLKDPDRRMMGQGQEQWLAREVDASVKGGTAWQVLGNQVVMGRVCSPDLKATMGEAAYGAMLAKLPPYLAKLVEQSRALSAVETPGNLDAWDGYPADRSRVYDIFKAGKARPIVLAGDSHAFWVNELWDDAGVNRVAAEFGVTSVTSPGYGDYLPGAPLDAAYVARNKEVKFTDQIAKGYLLLTLEHGRATGELVAVSTILDPKYETRVLKRFVVTPGDAGGVKALAEG</sequence>
<evidence type="ECO:0000259" key="2">
    <source>
        <dbReference type="Pfam" id="PF16655"/>
    </source>
</evidence>
<organism evidence="3">
    <name type="scientific">Caulobacter sp. (strain K31)</name>
    <dbReference type="NCBI Taxonomy" id="366602"/>
    <lineage>
        <taxon>Bacteria</taxon>
        <taxon>Pseudomonadati</taxon>
        <taxon>Pseudomonadota</taxon>
        <taxon>Alphaproteobacteria</taxon>
        <taxon>Caulobacterales</taxon>
        <taxon>Caulobacteraceae</taxon>
        <taxon>Caulobacter</taxon>
    </lineage>
</organism>
<dbReference type="Gene3D" id="2.60.40.380">
    <property type="entry name" value="Purple acid phosphatase-like, N-terminal"/>
    <property type="match status" value="1"/>
</dbReference>
<dbReference type="KEGG" id="cak:Caul_0348"/>
<dbReference type="InterPro" id="IPR018946">
    <property type="entry name" value="PhoD-like_MPP"/>
</dbReference>
<name>B0T5C7_CAUSK</name>
<dbReference type="eggNOG" id="COG3540">
    <property type="taxonomic scope" value="Bacteria"/>
</dbReference>
<reference evidence="3" key="1">
    <citation type="submission" date="2008-01" db="EMBL/GenBank/DDBJ databases">
        <title>Complete sequence of chromosome of Caulobacter sp. K31.</title>
        <authorList>
            <consortium name="US DOE Joint Genome Institute"/>
            <person name="Copeland A."/>
            <person name="Lucas S."/>
            <person name="Lapidus A."/>
            <person name="Barry K."/>
            <person name="Glavina del Rio T."/>
            <person name="Dalin E."/>
            <person name="Tice H."/>
            <person name="Pitluck S."/>
            <person name="Bruce D."/>
            <person name="Goodwin L."/>
            <person name="Thompson L.S."/>
            <person name="Brettin T."/>
            <person name="Detter J.C."/>
            <person name="Han C."/>
            <person name="Schmutz J."/>
            <person name="Larimer F."/>
            <person name="Land M."/>
            <person name="Hauser L."/>
            <person name="Kyrpides N."/>
            <person name="Kim E."/>
            <person name="Stephens C."/>
            <person name="Richardson P."/>
        </authorList>
    </citation>
    <scope>NUCLEOTIDE SEQUENCE [LARGE SCALE GENOMIC DNA]</scope>
    <source>
        <strain evidence="3">K31</strain>
    </source>
</reference>
<gene>
    <name evidence="3" type="ordered locus">Caul_0348</name>
</gene>
<dbReference type="CDD" id="cd07389">
    <property type="entry name" value="MPP_PhoD"/>
    <property type="match status" value="1"/>
</dbReference>
<dbReference type="SUPFAM" id="SSF56300">
    <property type="entry name" value="Metallo-dependent phosphatases"/>
    <property type="match status" value="1"/>
</dbReference>
<evidence type="ECO:0000313" key="3">
    <source>
        <dbReference type="EMBL" id="ABZ69485.1"/>
    </source>
</evidence>
<dbReference type="InterPro" id="IPR038607">
    <property type="entry name" value="PhoD-like_sf"/>
</dbReference>
<protein>
    <submittedName>
        <fullName evidence="3">Alkaline phosphatase</fullName>
        <ecNumber evidence="3">3.1.3.1</ecNumber>
    </submittedName>
</protein>
<proteinExistence type="predicted"/>
<dbReference type="PROSITE" id="PS51318">
    <property type="entry name" value="TAT"/>
    <property type="match status" value="1"/>
</dbReference>
<accession>B0T5C7</accession>
<dbReference type="PANTHER" id="PTHR43606">
    <property type="entry name" value="PHOSPHATASE, PUTATIVE (AFU_ORTHOLOGUE AFUA_6G08710)-RELATED"/>
    <property type="match status" value="1"/>
</dbReference>
<dbReference type="Gene3D" id="3.60.21.70">
    <property type="entry name" value="PhoD-like phosphatase"/>
    <property type="match status" value="1"/>
</dbReference>
<feature type="domain" description="Phospholipase D N-terminal" evidence="2">
    <location>
        <begin position="45"/>
        <end position="139"/>
    </location>
</feature>
<feature type="domain" description="PhoD-like phosphatase metallophosphatase" evidence="1">
    <location>
        <begin position="150"/>
        <end position="538"/>
    </location>
</feature>
<dbReference type="AlphaFoldDB" id="B0T5C7"/>
<dbReference type="EMBL" id="CP000927">
    <property type="protein sequence ID" value="ABZ69485.1"/>
    <property type="molecule type" value="Genomic_DNA"/>
</dbReference>
<evidence type="ECO:0000259" key="1">
    <source>
        <dbReference type="Pfam" id="PF09423"/>
    </source>
</evidence>
<dbReference type="PANTHER" id="PTHR43606:SF2">
    <property type="entry name" value="ALKALINE PHOSPHATASE FAMILY PROTEIN (AFU_ORTHOLOGUE AFUA_5G03860)"/>
    <property type="match status" value="1"/>
</dbReference>
<dbReference type="STRING" id="366602.Caul_0348"/>
<dbReference type="GO" id="GO:0004035">
    <property type="term" value="F:alkaline phosphatase activity"/>
    <property type="evidence" value="ECO:0007669"/>
    <property type="project" value="UniProtKB-EC"/>
</dbReference>
<keyword evidence="3" id="KW-0378">Hydrolase</keyword>
<dbReference type="Pfam" id="PF09423">
    <property type="entry name" value="PhoD"/>
    <property type="match status" value="1"/>
</dbReference>
<dbReference type="InterPro" id="IPR029052">
    <property type="entry name" value="Metallo-depent_PP-like"/>
</dbReference>
<dbReference type="Pfam" id="PF16655">
    <property type="entry name" value="PhoD_N"/>
    <property type="match status" value="1"/>
</dbReference>
<dbReference type="InterPro" id="IPR052900">
    <property type="entry name" value="Phospholipid_Metab_Enz"/>
</dbReference>